<feature type="domain" description="N-(5'phosphoribosyl) anthranilate isomerase (PRAI)" evidence="10">
    <location>
        <begin position="5"/>
        <end position="200"/>
    </location>
</feature>
<dbReference type="RefSeq" id="WP_131482285.1">
    <property type="nucleotide sequence ID" value="NZ_SJDL01000019.1"/>
</dbReference>
<keyword evidence="8 9" id="KW-0413">Isomerase</keyword>
<dbReference type="InterPro" id="IPR011060">
    <property type="entry name" value="RibuloseP-bd_barrel"/>
</dbReference>
<dbReference type="InterPro" id="IPR001240">
    <property type="entry name" value="PRAI_dom"/>
</dbReference>
<comment type="catalytic activity">
    <reaction evidence="1 9">
        <text>N-(5-phospho-beta-D-ribosyl)anthranilate = 1-(2-carboxyphenylamino)-1-deoxy-D-ribulose 5-phosphate</text>
        <dbReference type="Rhea" id="RHEA:21540"/>
        <dbReference type="ChEBI" id="CHEBI:18277"/>
        <dbReference type="ChEBI" id="CHEBI:58613"/>
        <dbReference type="EC" id="5.3.1.24"/>
    </reaction>
</comment>
<comment type="pathway">
    <text evidence="2 9">Amino-acid biosynthesis; L-tryptophan biosynthesis; L-tryptophan from chorismate: step 3/5.</text>
</comment>
<organism evidence="11 12">
    <name type="scientific">Marinobacter halodurans</name>
    <dbReference type="NCBI Taxonomy" id="2528979"/>
    <lineage>
        <taxon>Bacteria</taxon>
        <taxon>Pseudomonadati</taxon>
        <taxon>Pseudomonadota</taxon>
        <taxon>Gammaproteobacteria</taxon>
        <taxon>Pseudomonadales</taxon>
        <taxon>Marinobacteraceae</taxon>
        <taxon>Marinobacter</taxon>
    </lineage>
</organism>
<dbReference type="GO" id="GO:0004640">
    <property type="term" value="F:phosphoribosylanthranilate isomerase activity"/>
    <property type="evidence" value="ECO:0007669"/>
    <property type="project" value="UniProtKB-EC"/>
</dbReference>
<dbReference type="Gene3D" id="3.20.20.70">
    <property type="entry name" value="Aldolase class I"/>
    <property type="match status" value="1"/>
</dbReference>
<dbReference type="PANTHER" id="PTHR42894:SF1">
    <property type="entry name" value="N-(5'-PHOSPHORIBOSYL)ANTHRANILATE ISOMERASE"/>
    <property type="match status" value="1"/>
</dbReference>
<accession>A0ABY1ZJ71</accession>
<evidence type="ECO:0000259" key="10">
    <source>
        <dbReference type="Pfam" id="PF00697"/>
    </source>
</evidence>
<evidence type="ECO:0000256" key="6">
    <source>
        <dbReference type="ARBA" id="ARBA00022822"/>
    </source>
</evidence>
<dbReference type="CDD" id="cd00405">
    <property type="entry name" value="PRAI"/>
    <property type="match status" value="1"/>
</dbReference>
<comment type="similarity">
    <text evidence="9">Belongs to the TrpF family.</text>
</comment>
<keyword evidence="5 9" id="KW-0028">Amino-acid biosynthesis</keyword>
<evidence type="ECO:0000256" key="4">
    <source>
        <dbReference type="ARBA" id="ARBA00022272"/>
    </source>
</evidence>
<dbReference type="NCBIfam" id="NF002298">
    <property type="entry name" value="PRK01222.1-4"/>
    <property type="match status" value="1"/>
</dbReference>
<dbReference type="PANTHER" id="PTHR42894">
    <property type="entry name" value="N-(5'-PHOSPHORIBOSYL)ANTHRANILATE ISOMERASE"/>
    <property type="match status" value="1"/>
</dbReference>
<evidence type="ECO:0000256" key="5">
    <source>
        <dbReference type="ARBA" id="ARBA00022605"/>
    </source>
</evidence>
<evidence type="ECO:0000256" key="9">
    <source>
        <dbReference type="HAMAP-Rule" id="MF_00135"/>
    </source>
</evidence>
<dbReference type="SUPFAM" id="SSF51366">
    <property type="entry name" value="Ribulose-phoshate binding barrel"/>
    <property type="match status" value="1"/>
</dbReference>
<dbReference type="EC" id="5.3.1.24" evidence="3 9"/>
<evidence type="ECO:0000313" key="12">
    <source>
        <dbReference type="Proteomes" id="UP000313645"/>
    </source>
</evidence>
<dbReference type="Pfam" id="PF00697">
    <property type="entry name" value="PRAI"/>
    <property type="match status" value="1"/>
</dbReference>
<dbReference type="HAMAP" id="MF_00135">
    <property type="entry name" value="PRAI"/>
    <property type="match status" value="1"/>
</dbReference>
<protein>
    <recommendedName>
        <fullName evidence="4 9">N-(5'-phosphoribosyl)anthranilate isomerase</fullName>
        <shortName evidence="9">PRAI</shortName>
        <ecNumber evidence="3 9">5.3.1.24</ecNumber>
    </recommendedName>
</protein>
<evidence type="ECO:0000256" key="1">
    <source>
        <dbReference type="ARBA" id="ARBA00001164"/>
    </source>
</evidence>
<proteinExistence type="inferred from homology"/>
<name>A0ABY1ZJ71_9GAMM</name>
<keyword evidence="7 9" id="KW-0057">Aromatic amino acid biosynthesis</keyword>
<evidence type="ECO:0000256" key="7">
    <source>
        <dbReference type="ARBA" id="ARBA00023141"/>
    </source>
</evidence>
<evidence type="ECO:0000313" key="11">
    <source>
        <dbReference type="EMBL" id="TBW54747.1"/>
    </source>
</evidence>
<evidence type="ECO:0000256" key="3">
    <source>
        <dbReference type="ARBA" id="ARBA00012572"/>
    </source>
</evidence>
<reference evidence="11 12" key="1">
    <citation type="submission" date="2019-02" db="EMBL/GenBank/DDBJ databases">
        <title>Marinobacter halodurans sp. nov., a marine bacterium isolated from sea tidal flat.</title>
        <authorList>
            <person name="Yoo Y."/>
            <person name="Lee D.W."/>
            <person name="Kim B.S."/>
            <person name="Kim J.-J."/>
        </authorList>
    </citation>
    <scope>NUCLEOTIDE SEQUENCE [LARGE SCALE GENOMIC DNA]</scope>
    <source>
        <strain evidence="11 12">YJ-S3-2</strain>
    </source>
</reference>
<gene>
    <name evidence="9" type="primary">trpF</name>
    <name evidence="11" type="ORF">EZI54_12825</name>
</gene>
<evidence type="ECO:0000256" key="2">
    <source>
        <dbReference type="ARBA" id="ARBA00004664"/>
    </source>
</evidence>
<evidence type="ECO:0000256" key="8">
    <source>
        <dbReference type="ARBA" id="ARBA00023235"/>
    </source>
</evidence>
<dbReference type="NCBIfam" id="NF002299">
    <property type="entry name" value="PRK01222.1-6"/>
    <property type="match status" value="1"/>
</dbReference>
<dbReference type="InterPro" id="IPR013785">
    <property type="entry name" value="Aldolase_TIM"/>
</dbReference>
<dbReference type="Proteomes" id="UP000313645">
    <property type="component" value="Unassembled WGS sequence"/>
</dbReference>
<comment type="caution">
    <text evidence="11">The sequence shown here is derived from an EMBL/GenBank/DDBJ whole genome shotgun (WGS) entry which is preliminary data.</text>
</comment>
<keyword evidence="12" id="KW-1185">Reference proteome</keyword>
<sequence length="206" mass="22413">MRTRVKICGITRLEDALVAVEAGADAIGLVFYAPSPRAVDIEQAAAIVRELPPFVESVGLFVNPEASLVRRVMDSVGLSLLQFHGDETPGFCEQFGRRWMKAVRVQGRADIEAAYRTYHQASGLLVDAYDPHRFGGTGQTFDWSLIPDERPKPLILAGGLNSANVAGAVAAVRPWAVDVSGGVEREKGIKDPSRIIEFIREVNRVG</sequence>
<dbReference type="InterPro" id="IPR044643">
    <property type="entry name" value="TrpF_fam"/>
</dbReference>
<keyword evidence="6 9" id="KW-0822">Tryptophan biosynthesis</keyword>
<dbReference type="EMBL" id="SJDL01000019">
    <property type="protein sequence ID" value="TBW54747.1"/>
    <property type="molecule type" value="Genomic_DNA"/>
</dbReference>